<dbReference type="AlphaFoldDB" id="A0A674NY54"/>
<dbReference type="InterPro" id="IPR003124">
    <property type="entry name" value="WH2_dom"/>
</dbReference>
<evidence type="ECO:0000259" key="8">
    <source>
        <dbReference type="PROSITE" id="PS51082"/>
    </source>
</evidence>
<keyword evidence="5" id="KW-0009">Actin-binding</keyword>
<keyword evidence="3" id="KW-0597">Phosphoprotein</keyword>
<feature type="domain" description="WH2" evidence="8">
    <location>
        <begin position="699"/>
        <end position="716"/>
    </location>
</feature>
<dbReference type="GO" id="GO:0015629">
    <property type="term" value="C:actin cytoskeleton"/>
    <property type="evidence" value="ECO:0007669"/>
    <property type="project" value="TreeGrafter"/>
</dbReference>
<organism evidence="10 11">
    <name type="scientific">Takifugu rubripes</name>
    <name type="common">Japanese pufferfish</name>
    <name type="synonym">Fugu rubripes</name>
    <dbReference type="NCBI Taxonomy" id="31033"/>
    <lineage>
        <taxon>Eukaryota</taxon>
        <taxon>Metazoa</taxon>
        <taxon>Chordata</taxon>
        <taxon>Craniata</taxon>
        <taxon>Vertebrata</taxon>
        <taxon>Euteleostomi</taxon>
        <taxon>Actinopterygii</taxon>
        <taxon>Neopterygii</taxon>
        <taxon>Teleostei</taxon>
        <taxon>Neoteleostei</taxon>
        <taxon>Acanthomorphata</taxon>
        <taxon>Eupercaria</taxon>
        <taxon>Tetraodontiformes</taxon>
        <taxon>Tetradontoidea</taxon>
        <taxon>Tetraodontidae</taxon>
        <taxon>Takifugu</taxon>
    </lineage>
</organism>
<dbReference type="GO" id="GO:0005543">
    <property type="term" value="F:phospholipid binding"/>
    <property type="evidence" value="ECO:0007669"/>
    <property type="project" value="TreeGrafter"/>
</dbReference>
<dbReference type="SUPFAM" id="SSF103657">
    <property type="entry name" value="BAR/IMD domain-like"/>
    <property type="match status" value="1"/>
</dbReference>
<dbReference type="GO" id="GO:0007009">
    <property type="term" value="P:plasma membrane organization"/>
    <property type="evidence" value="ECO:0007669"/>
    <property type="project" value="InterPro"/>
</dbReference>
<dbReference type="PROSITE" id="PS51338">
    <property type="entry name" value="IMD"/>
    <property type="match status" value="1"/>
</dbReference>
<dbReference type="Ensembl" id="ENSTRUT00000065682.1">
    <property type="protein sequence ID" value="ENSTRUP00000078584.1"/>
    <property type="gene ID" value="ENSTRUG00000009080.3"/>
</dbReference>
<feature type="compositionally biased region" description="Low complexity" evidence="7">
    <location>
        <begin position="594"/>
        <end position="622"/>
    </location>
</feature>
<dbReference type="CDD" id="cd07643">
    <property type="entry name" value="I-BAR_IMD_MIM"/>
    <property type="match status" value="1"/>
</dbReference>
<dbReference type="PROSITE" id="PS51082">
    <property type="entry name" value="WH2"/>
    <property type="match status" value="1"/>
</dbReference>
<dbReference type="PANTHER" id="PTHR15708">
    <property type="entry name" value="ACTIN BUNDLING/MISSING IN METASTASIS-RELATED"/>
    <property type="match status" value="1"/>
</dbReference>
<keyword evidence="4" id="KW-0175">Coiled coil</keyword>
<keyword evidence="11" id="KW-1185">Reference proteome</keyword>
<evidence type="ECO:0000313" key="10">
    <source>
        <dbReference type="Ensembl" id="ENSTRUP00000078584.1"/>
    </source>
</evidence>
<dbReference type="GO" id="GO:0009898">
    <property type="term" value="C:cytoplasmic side of plasma membrane"/>
    <property type="evidence" value="ECO:0007669"/>
    <property type="project" value="TreeGrafter"/>
</dbReference>
<feature type="domain" description="IMD" evidence="9">
    <location>
        <begin position="1"/>
        <end position="250"/>
    </location>
</feature>
<dbReference type="GeneTree" id="ENSGT00950000183156"/>
<dbReference type="Pfam" id="PF08397">
    <property type="entry name" value="IMD"/>
    <property type="match status" value="1"/>
</dbReference>
<evidence type="ECO:0000256" key="6">
    <source>
        <dbReference type="ARBA" id="ARBA00061293"/>
    </source>
</evidence>
<evidence type="ECO:0000313" key="11">
    <source>
        <dbReference type="Proteomes" id="UP000005226"/>
    </source>
</evidence>
<feature type="region of interest" description="Disordered" evidence="7">
    <location>
        <begin position="290"/>
        <end position="335"/>
    </location>
</feature>
<dbReference type="GO" id="GO:0003779">
    <property type="term" value="F:actin binding"/>
    <property type="evidence" value="ECO:0007669"/>
    <property type="project" value="UniProtKB-KW"/>
</dbReference>
<evidence type="ECO:0000259" key="9">
    <source>
        <dbReference type="PROSITE" id="PS51338"/>
    </source>
</evidence>
<dbReference type="GO" id="GO:0032233">
    <property type="term" value="P:positive regulation of actin filament bundle assembly"/>
    <property type="evidence" value="ECO:0007669"/>
    <property type="project" value="TreeGrafter"/>
</dbReference>
<feature type="compositionally biased region" description="Low complexity" evidence="7">
    <location>
        <begin position="256"/>
        <end position="272"/>
    </location>
</feature>
<dbReference type="InterPro" id="IPR013606">
    <property type="entry name" value="I-BAR_dom"/>
</dbReference>
<feature type="compositionally biased region" description="Polar residues" evidence="7">
    <location>
        <begin position="301"/>
        <end position="332"/>
    </location>
</feature>
<dbReference type="InterPro" id="IPR030127">
    <property type="entry name" value="MTSS1/MTSS2"/>
</dbReference>
<dbReference type="GO" id="GO:0005737">
    <property type="term" value="C:cytoplasm"/>
    <property type="evidence" value="ECO:0007669"/>
    <property type="project" value="UniProtKB-SubCell"/>
</dbReference>
<evidence type="ECO:0000256" key="3">
    <source>
        <dbReference type="ARBA" id="ARBA00022553"/>
    </source>
</evidence>
<dbReference type="Pfam" id="PF02205">
    <property type="entry name" value="WH2"/>
    <property type="match status" value="1"/>
</dbReference>
<reference evidence="10" key="2">
    <citation type="submission" date="2025-08" db="UniProtKB">
        <authorList>
            <consortium name="Ensembl"/>
        </authorList>
    </citation>
    <scope>IDENTIFICATION</scope>
</reference>
<feature type="region of interest" description="Disordered" evidence="7">
    <location>
        <begin position="594"/>
        <end position="701"/>
    </location>
</feature>
<keyword evidence="2" id="KW-0963">Cytoplasm</keyword>
<dbReference type="PANTHER" id="PTHR15708:SF10">
    <property type="entry name" value="PROTEIN MTSS 1"/>
    <property type="match status" value="1"/>
</dbReference>
<protein>
    <submittedName>
        <fullName evidence="10">MTSS I-BAR domain containing 1</fullName>
    </submittedName>
</protein>
<dbReference type="GO" id="GO:0034334">
    <property type="term" value="P:adherens junction maintenance"/>
    <property type="evidence" value="ECO:0007669"/>
    <property type="project" value="TreeGrafter"/>
</dbReference>
<accession>A0A674NY54</accession>
<dbReference type="FunFam" id="1.20.1270.60:FF:000010">
    <property type="entry name" value="Metastasis suppressor 1, isoform CRA_e"/>
    <property type="match status" value="1"/>
</dbReference>
<dbReference type="CDD" id="cd22060">
    <property type="entry name" value="WH2_MTSS1"/>
    <property type="match status" value="1"/>
</dbReference>
<reference evidence="10" key="3">
    <citation type="submission" date="2025-09" db="UniProtKB">
        <authorList>
            <consortium name="Ensembl"/>
        </authorList>
    </citation>
    <scope>IDENTIFICATION</scope>
</reference>
<gene>
    <name evidence="10" type="primary">LOC101079892</name>
</gene>
<name>A0A674NY54_TAKRU</name>
<dbReference type="Proteomes" id="UP000005226">
    <property type="component" value="Chromosome 7"/>
</dbReference>
<evidence type="ECO:0000256" key="7">
    <source>
        <dbReference type="SAM" id="MobiDB-lite"/>
    </source>
</evidence>
<reference evidence="10 11" key="1">
    <citation type="journal article" date="2011" name="Genome Biol. Evol.">
        <title>Integration of the genetic map and genome assembly of fugu facilitates insights into distinct features of genome evolution in teleosts and mammals.</title>
        <authorList>
            <person name="Kai W."/>
            <person name="Kikuchi K."/>
            <person name="Tohari S."/>
            <person name="Chew A.K."/>
            <person name="Tay A."/>
            <person name="Fujiwara A."/>
            <person name="Hosoya S."/>
            <person name="Suetake H."/>
            <person name="Naruse K."/>
            <person name="Brenner S."/>
            <person name="Suzuki Y."/>
            <person name="Venkatesh B."/>
        </authorList>
    </citation>
    <scope>NUCLEOTIDE SEQUENCE [LARGE SCALE GENOMIC DNA]</scope>
</reference>
<sequence>MEAAIEKECSALGGLFQTVIGDMKSSYPVWEDFITKAGKLQSQLRATAVTVATFLDAFQKVADLATNSRGGTRDIGSALTRMCMRHRSIEAKLKQFSITFMEGLINPLQEQLEEWKRGVNTLDKDYAKEFKKARQEIKKKSSDTLKLQKKAKKGRGDIQPQLDSAMQDVSDKFILLEETEKQALRKALIEHRQRICCFVTMLRPVVDEEISLLGEVTHLQAISDDLKALTSDPHKLPPASEQVILDLKSSDYGWSYQTPPSSPSTTMSRKSSMCSSALPQQAPIRLSSISSHDSGFMSSSHDQWASSKSSSPMQTETKPNLTSKSSEVSETGQLGDCSSLSSIAASAAPQHVTDKDWAKPGPYDQPMVNTLRRKKDKDLATVPNMNGSVNDSSLAMTLTQAPAALQTSISVEERNKALIPPVKGGHIEPHEELALALSRGLDLDNQRSSRDSIQCSSGYSTQTNTPCCSEDTIPSQVSDYDYFSMAGDQEPEPQQMDFDKSSTIPRNSDISHSYRQMFQSKRPASTAGLPSTQVPYSPQGAYSTMPYPSTPLHTGAYPPMSAASVHGFHSGSSSGCYSSGHGPVIVTPGVATIRRTPSSKPSARRSASVGGTGPIPIRTPVIPVKPPVVPDLSGGINGGRAAEQAGGERGRNPESPTFVREGDADTLPMMSWSGQATTNPPGVPLSNQQHFQSEAGERSEGDMLVAIRKGVKLKRTLTNDRSAPRIA</sequence>
<feature type="compositionally biased region" description="Polar residues" evidence="7">
    <location>
        <begin position="672"/>
        <end position="692"/>
    </location>
</feature>
<comment type="similarity">
    <text evidence="6">Belongs to the MTSS family.</text>
</comment>
<evidence type="ECO:0000256" key="4">
    <source>
        <dbReference type="ARBA" id="ARBA00023054"/>
    </source>
</evidence>
<evidence type="ECO:0000256" key="1">
    <source>
        <dbReference type="ARBA" id="ARBA00004496"/>
    </source>
</evidence>
<proteinExistence type="inferred from homology"/>
<comment type="subcellular location">
    <subcellularLocation>
        <location evidence="1">Cytoplasm</location>
    </subcellularLocation>
</comment>
<feature type="compositionally biased region" description="Polar residues" evidence="7">
    <location>
        <begin position="451"/>
        <end position="469"/>
    </location>
</feature>
<feature type="compositionally biased region" description="Low complexity" evidence="7">
    <location>
        <begin position="290"/>
        <end position="300"/>
    </location>
</feature>
<dbReference type="Gene3D" id="1.20.1270.60">
    <property type="entry name" value="Arfaptin homology (AH) domain/BAR domain"/>
    <property type="match status" value="1"/>
</dbReference>
<dbReference type="InterPro" id="IPR027267">
    <property type="entry name" value="AH/BAR_dom_sf"/>
</dbReference>
<evidence type="ECO:0000256" key="5">
    <source>
        <dbReference type="ARBA" id="ARBA00023203"/>
    </source>
</evidence>
<feature type="region of interest" description="Disordered" evidence="7">
    <location>
        <begin position="448"/>
        <end position="469"/>
    </location>
</feature>
<feature type="region of interest" description="Disordered" evidence="7">
    <location>
        <begin position="256"/>
        <end position="277"/>
    </location>
</feature>
<evidence type="ECO:0000256" key="2">
    <source>
        <dbReference type="ARBA" id="ARBA00022490"/>
    </source>
</evidence>